<evidence type="ECO:0000313" key="2">
    <source>
        <dbReference type="Proteomes" id="UP000824469"/>
    </source>
</evidence>
<dbReference type="Gene3D" id="3.80.10.10">
    <property type="entry name" value="Ribonuclease Inhibitor"/>
    <property type="match status" value="3"/>
</dbReference>
<keyword evidence="2" id="KW-1185">Reference proteome</keyword>
<dbReference type="Proteomes" id="UP000824469">
    <property type="component" value="Unassembled WGS sequence"/>
</dbReference>
<evidence type="ECO:0000313" key="1">
    <source>
        <dbReference type="EMBL" id="KAH9317326.1"/>
    </source>
</evidence>
<protein>
    <submittedName>
        <fullName evidence="1">Uncharacterized protein</fullName>
    </submittedName>
</protein>
<organism evidence="1 2">
    <name type="scientific">Taxus chinensis</name>
    <name type="common">Chinese yew</name>
    <name type="synonym">Taxus wallichiana var. chinensis</name>
    <dbReference type="NCBI Taxonomy" id="29808"/>
    <lineage>
        <taxon>Eukaryota</taxon>
        <taxon>Viridiplantae</taxon>
        <taxon>Streptophyta</taxon>
        <taxon>Embryophyta</taxon>
        <taxon>Tracheophyta</taxon>
        <taxon>Spermatophyta</taxon>
        <taxon>Pinopsida</taxon>
        <taxon>Pinidae</taxon>
        <taxon>Conifers II</taxon>
        <taxon>Cupressales</taxon>
        <taxon>Taxaceae</taxon>
        <taxon>Taxus</taxon>
    </lineage>
</organism>
<dbReference type="InterPro" id="IPR032675">
    <property type="entry name" value="LRR_dom_sf"/>
</dbReference>
<sequence>ATCWNICDHDSDLSNSFHERIRIRGITRPRPQWKSGYDRFPLHSSDGKVVINTSRGNCGLTPSSLGLIYFDARGHYCEQEIADLSIELVWLRWYKHGQRNLPSRLSLKNLRILELYECDDLEELWEAYVDPPLELRELIIGSRNFQKFPSSFGHLINLKKIIVGAAYSSVSNEALISLPHYFCFLSSLEHLELKCENLSELPSHFGHLKHLRHLVLRQCKELRYLPVSFKHLTLLQHLELYECGKLTIESDILENMRKLEYLNFSGCHQLQELPSHITNQAFLKELHLQGTRLKDLPSNIGQLSKLERLKIGCPILSPENGLLTSLPTSIGNLSCLRDLFISGFTELEYLPETFRDMTNLETLDISWCPIRELGLGSGSSSHSSLQKLKMINLRDTNVYKISISEDCCPSIETLDFMFNHHLTEIETLPTSVKFLKVYSCKVLKNIKGIRDLVNLQKLKIFACPELEVLPSFERLSCLKDFKMEDCGKVKKIQGLEHCRSLSTLCIYWKVFGIESLKHPEELNRLELCVDANILSVEPYIQMMQKWPPEMILCGRQVPGVNSLVNLLPLAGLTMVEPVVEVRRHWLIRMKPRKFWILRRPVIDLTDAAIVCFVINCRKENVGLYVQTNRDSYSMRLGRGKWVWVCVLTHSNFIELEEFKIEEEDCQVEMGILVTGQQRKITDALYQLLKYGKPTTNSALEGH</sequence>
<accession>A0AA38G6X8</accession>
<dbReference type="EMBL" id="JAHRHJ020000004">
    <property type="protein sequence ID" value="KAH9317326.1"/>
    <property type="molecule type" value="Genomic_DNA"/>
</dbReference>
<name>A0AA38G6X8_TAXCH</name>
<dbReference type="AlphaFoldDB" id="A0AA38G6X8"/>
<dbReference type="PANTHER" id="PTHR47186:SF3">
    <property type="entry name" value="OS09G0267800 PROTEIN"/>
    <property type="match status" value="1"/>
</dbReference>
<gene>
    <name evidence="1" type="ORF">KI387_019095</name>
</gene>
<feature type="non-terminal residue" evidence="1">
    <location>
        <position position="702"/>
    </location>
</feature>
<reference evidence="1 2" key="1">
    <citation type="journal article" date="2021" name="Nat. Plants">
        <title>The Taxus genome provides insights into paclitaxel biosynthesis.</title>
        <authorList>
            <person name="Xiong X."/>
            <person name="Gou J."/>
            <person name="Liao Q."/>
            <person name="Li Y."/>
            <person name="Zhou Q."/>
            <person name="Bi G."/>
            <person name="Li C."/>
            <person name="Du R."/>
            <person name="Wang X."/>
            <person name="Sun T."/>
            <person name="Guo L."/>
            <person name="Liang H."/>
            <person name="Lu P."/>
            <person name="Wu Y."/>
            <person name="Zhang Z."/>
            <person name="Ro D.K."/>
            <person name="Shang Y."/>
            <person name="Huang S."/>
            <person name="Yan J."/>
        </authorList>
    </citation>
    <scope>NUCLEOTIDE SEQUENCE [LARGE SCALE GENOMIC DNA]</scope>
    <source>
        <strain evidence="1">Ta-2019</strain>
    </source>
</reference>
<dbReference type="PANTHER" id="PTHR47186">
    <property type="entry name" value="LEUCINE-RICH REPEAT-CONTAINING PROTEIN 57"/>
    <property type="match status" value="1"/>
</dbReference>
<proteinExistence type="predicted"/>
<comment type="caution">
    <text evidence="1">The sequence shown here is derived from an EMBL/GenBank/DDBJ whole genome shotgun (WGS) entry which is preliminary data.</text>
</comment>
<dbReference type="SUPFAM" id="SSF52058">
    <property type="entry name" value="L domain-like"/>
    <property type="match status" value="1"/>
</dbReference>